<protein>
    <submittedName>
        <fullName evidence="2">Uncharacterized protein</fullName>
    </submittedName>
</protein>
<accession>A0AAN4Z5P6</accession>
<feature type="compositionally biased region" description="Basic residues" evidence="1">
    <location>
        <begin position="11"/>
        <end position="20"/>
    </location>
</feature>
<dbReference type="Proteomes" id="UP001328107">
    <property type="component" value="Unassembled WGS sequence"/>
</dbReference>
<organism evidence="2 3">
    <name type="scientific">Pristionchus mayeri</name>
    <dbReference type="NCBI Taxonomy" id="1317129"/>
    <lineage>
        <taxon>Eukaryota</taxon>
        <taxon>Metazoa</taxon>
        <taxon>Ecdysozoa</taxon>
        <taxon>Nematoda</taxon>
        <taxon>Chromadorea</taxon>
        <taxon>Rhabditida</taxon>
        <taxon>Rhabditina</taxon>
        <taxon>Diplogasteromorpha</taxon>
        <taxon>Diplogasteroidea</taxon>
        <taxon>Neodiplogasteridae</taxon>
        <taxon>Pristionchus</taxon>
    </lineage>
</organism>
<gene>
    <name evidence="2" type="ORF">PMAYCL1PPCAC_03191</name>
</gene>
<dbReference type="EMBL" id="BTRK01000001">
    <property type="protein sequence ID" value="GMR32996.1"/>
    <property type="molecule type" value="Genomic_DNA"/>
</dbReference>
<name>A0AAN4Z5P6_9BILA</name>
<evidence type="ECO:0000313" key="2">
    <source>
        <dbReference type="EMBL" id="GMR32996.1"/>
    </source>
</evidence>
<sequence>MKIIPDNAISRTKKVPKQTRKMRTIAIVMRGRNGSNPDSKVMFPNQRHGHGSPFIPWTRLDIQSVLTSHPLPSKSSDIFEDRPITA</sequence>
<dbReference type="AlphaFoldDB" id="A0AAN4Z5P6"/>
<evidence type="ECO:0000256" key="1">
    <source>
        <dbReference type="SAM" id="MobiDB-lite"/>
    </source>
</evidence>
<keyword evidence="3" id="KW-1185">Reference proteome</keyword>
<comment type="caution">
    <text evidence="2">The sequence shown here is derived from an EMBL/GenBank/DDBJ whole genome shotgun (WGS) entry which is preliminary data.</text>
</comment>
<proteinExistence type="predicted"/>
<evidence type="ECO:0000313" key="3">
    <source>
        <dbReference type="Proteomes" id="UP001328107"/>
    </source>
</evidence>
<feature type="region of interest" description="Disordered" evidence="1">
    <location>
        <begin position="1"/>
        <end position="20"/>
    </location>
</feature>
<reference evidence="3" key="1">
    <citation type="submission" date="2022-10" db="EMBL/GenBank/DDBJ databases">
        <title>Genome assembly of Pristionchus species.</title>
        <authorList>
            <person name="Yoshida K."/>
            <person name="Sommer R.J."/>
        </authorList>
    </citation>
    <scope>NUCLEOTIDE SEQUENCE [LARGE SCALE GENOMIC DNA]</scope>
    <source>
        <strain evidence="3">RS5460</strain>
    </source>
</reference>